<protein>
    <submittedName>
        <fullName evidence="1">Uncharacterized protein</fullName>
    </submittedName>
</protein>
<dbReference type="RefSeq" id="WP_186546318.1">
    <property type="nucleotide sequence ID" value="NZ_CP077091.1"/>
</dbReference>
<proteinExistence type="predicted"/>
<dbReference type="KEGG" id="phv:HU739_017100"/>
<name>A0A9E6NWC1_9PSED</name>
<dbReference type="AlphaFoldDB" id="A0A9E6NWC1"/>
<dbReference type="EMBL" id="CP077091">
    <property type="protein sequence ID" value="QXI15627.1"/>
    <property type="molecule type" value="Genomic_DNA"/>
</dbReference>
<dbReference type="Proteomes" id="UP000631521">
    <property type="component" value="Chromosome"/>
</dbReference>
<organism evidence="1 2">
    <name type="scientific">Pseudomonas hamedanensis</name>
    <dbReference type="NCBI Taxonomy" id="2745504"/>
    <lineage>
        <taxon>Bacteria</taxon>
        <taxon>Pseudomonadati</taxon>
        <taxon>Pseudomonadota</taxon>
        <taxon>Gammaproteobacteria</taxon>
        <taxon>Pseudomonadales</taxon>
        <taxon>Pseudomonadaceae</taxon>
        <taxon>Pseudomonas</taxon>
    </lineage>
</organism>
<evidence type="ECO:0000313" key="1">
    <source>
        <dbReference type="EMBL" id="QXI15627.1"/>
    </source>
</evidence>
<keyword evidence="2" id="KW-1185">Reference proteome</keyword>
<evidence type="ECO:0000313" key="2">
    <source>
        <dbReference type="Proteomes" id="UP000631521"/>
    </source>
</evidence>
<reference evidence="1 2" key="1">
    <citation type="journal article" date="2020" name="Microorganisms">
        <title>Reliable Identification of Environmental Pseudomonas Isolates Using the rpoD Gene.</title>
        <authorList>
            <consortium name="The Broad Institute Genome Sequencing Platform"/>
            <person name="Girard L."/>
            <person name="Lood C."/>
            <person name="Rokni-Zadeh H."/>
            <person name="van Noort V."/>
            <person name="Lavigne R."/>
            <person name="De Mot R."/>
        </authorList>
    </citation>
    <scope>NUCLEOTIDE SEQUENCE [LARGE SCALE GENOMIC DNA]</scope>
    <source>
        <strain evidence="1 2">SWRI65</strain>
    </source>
</reference>
<reference evidence="1 2" key="2">
    <citation type="journal article" date="2021" name="Microorganisms">
        <title>The Ever-Expanding Pseudomonas Genus: Description of 43 New Species and Partition of the Pseudomonas putida Group.</title>
        <authorList>
            <person name="Girard L."/>
            <person name="Lood C."/>
            <person name="Hofte M."/>
            <person name="Vandamme P."/>
            <person name="Rokni-Zadeh H."/>
            <person name="van Noort V."/>
            <person name="Lavigne R."/>
            <person name="De Mot R."/>
        </authorList>
    </citation>
    <scope>NUCLEOTIDE SEQUENCE [LARGE SCALE GENOMIC DNA]</scope>
    <source>
        <strain evidence="1 2">SWRI65</strain>
    </source>
</reference>
<accession>A0A9E6NWC1</accession>
<sequence length="81" mass="8599">MSASSNVARNAAPSWLLHARLLRIDGGTKFSLAESLTFLVGNFFAAIESRVYALIAQNTLMDLAGFRSQEKPASPLGDAGS</sequence>
<gene>
    <name evidence="1" type="ORF">HU739_017100</name>
</gene>